<dbReference type="Proteomes" id="UP000001578">
    <property type="component" value="Chromosome"/>
</dbReference>
<organism evidence="8 9">
    <name type="scientific">Geobacillus thermodenitrificans (strain NG80-2)</name>
    <dbReference type="NCBI Taxonomy" id="420246"/>
    <lineage>
        <taxon>Bacteria</taxon>
        <taxon>Bacillati</taxon>
        <taxon>Bacillota</taxon>
        <taxon>Bacilli</taxon>
        <taxon>Bacillales</taxon>
        <taxon>Anoxybacillaceae</taxon>
        <taxon>Geobacillus</taxon>
    </lineage>
</organism>
<evidence type="ECO:0000313" key="8">
    <source>
        <dbReference type="EMBL" id="ABO66394.1"/>
    </source>
</evidence>
<evidence type="ECO:0000259" key="6">
    <source>
        <dbReference type="Pfam" id="PF03755"/>
    </source>
</evidence>
<dbReference type="HOGENOM" id="CLU_076609_1_0_9"/>
<evidence type="ECO:0000256" key="2">
    <source>
        <dbReference type="ARBA" id="ARBA00022722"/>
    </source>
</evidence>
<keyword evidence="3" id="KW-0255">Endonuclease</keyword>
<protein>
    <recommendedName>
        <fullName evidence="10">YicC family protein</fullName>
    </recommendedName>
</protein>
<dbReference type="RefSeq" id="WP_011887110.1">
    <property type="nucleotide sequence ID" value="NC_009328.1"/>
</dbReference>
<dbReference type="GO" id="GO:0016787">
    <property type="term" value="F:hydrolase activity"/>
    <property type="evidence" value="ECO:0007669"/>
    <property type="project" value="UniProtKB-KW"/>
</dbReference>
<evidence type="ECO:0000256" key="1">
    <source>
        <dbReference type="ARBA" id="ARBA00001968"/>
    </source>
</evidence>
<dbReference type="NCBIfam" id="TIGR00255">
    <property type="entry name" value="YicC/YloC family endoribonuclease"/>
    <property type="match status" value="1"/>
</dbReference>
<dbReference type="KEGG" id="gtn:GTNG_1018"/>
<dbReference type="InterPro" id="IPR013551">
    <property type="entry name" value="YicC-like_C"/>
</dbReference>
<dbReference type="EMBL" id="CP000557">
    <property type="protein sequence ID" value="ABO66394.1"/>
    <property type="molecule type" value="Genomic_DNA"/>
</dbReference>
<dbReference type="GO" id="GO:0004521">
    <property type="term" value="F:RNA endonuclease activity"/>
    <property type="evidence" value="ECO:0007669"/>
    <property type="project" value="InterPro"/>
</dbReference>
<keyword evidence="4" id="KW-0378">Hydrolase</keyword>
<gene>
    <name evidence="8" type="ordered locus">GTNG_1018</name>
</gene>
<evidence type="ECO:0000313" key="9">
    <source>
        <dbReference type="Proteomes" id="UP000001578"/>
    </source>
</evidence>
<dbReference type="AlphaFoldDB" id="A4IM40"/>
<evidence type="ECO:0000256" key="3">
    <source>
        <dbReference type="ARBA" id="ARBA00022759"/>
    </source>
</evidence>
<sequence>MVYSMTGFGTSTKKTDRLMVTVEMKSVNHRFCEISIRLPRQWLVFEDKIKKAILPYVRRGKVEVFVTIAGEGLVKRKIHIDWDLLAQYWAGLQEAAKRFSLDGNVTTAELLRLNGAVEVVEEEGGNEEIEPLLLAAVDEAARALMAMRQQEGKALVADLRARLHEIEAGVTAIEQRAPLVVEQYRERLTRRLREWVPAAVDEARLLTEVAVFAEKADINEELKRIRSHLMQMADALETDEPVGRKLDFLVQELNREVNTIGAKANDSVIAAQVVEMKSALEKMREQVQNVE</sequence>
<dbReference type="PANTHER" id="PTHR30636">
    <property type="entry name" value="UPF0701 PROTEIN YICC"/>
    <property type="match status" value="1"/>
</dbReference>
<dbReference type="Pfam" id="PF08340">
    <property type="entry name" value="YicC-like_C"/>
    <property type="match status" value="1"/>
</dbReference>
<dbReference type="InterPro" id="IPR013527">
    <property type="entry name" value="YicC-like_N"/>
</dbReference>
<evidence type="ECO:0000256" key="4">
    <source>
        <dbReference type="ARBA" id="ARBA00022801"/>
    </source>
</evidence>
<evidence type="ECO:0000256" key="5">
    <source>
        <dbReference type="ARBA" id="ARBA00035648"/>
    </source>
</evidence>
<dbReference type="InterPro" id="IPR005229">
    <property type="entry name" value="YicC/YloC-like"/>
</dbReference>
<dbReference type="PANTHER" id="PTHR30636:SF3">
    <property type="entry name" value="UPF0701 PROTEIN YICC"/>
    <property type="match status" value="1"/>
</dbReference>
<reference evidence="8 9" key="1">
    <citation type="journal article" date="2007" name="Proc. Natl. Acad. Sci. U.S.A.">
        <title>Genome and proteome of long-chain alkane degrading Geobacillus thermodenitrificans NG80-2 isolated from a deep-subsurface oil reservoir.</title>
        <authorList>
            <person name="Feng L."/>
            <person name="Wang W."/>
            <person name="Cheng J."/>
            <person name="Ren Y."/>
            <person name="Zhao G."/>
            <person name="Gao C."/>
            <person name="Tang Y."/>
            <person name="Liu X."/>
            <person name="Han W."/>
            <person name="Peng X."/>
            <person name="Liu R."/>
            <person name="Wang L."/>
        </authorList>
    </citation>
    <scope>NUCLEOTIDE SEQUENCE [LARGE SCALE GENOMIC DNA]</scope>
    <source>
        <strain evidence="8 9">NG80-2</strain>
    </source>
</reference>
<comment type="similarity">
    <text evidence="5">Belongs to the YicC/YloC family.</text>
</comment>
<evidence type="ECO:0008006" key="10">
    <source>
        <dbReference type="Google" id="ProtNLM"/>
    </source>
</evidence>
<comment type="cofactor">
    <cofactor evidence="1">
        <name>a divalent metal cation</name>
        <dbReference type="ChEBI" id="CHEBI:60240"/>
    </cofactor>
</comment>
<evidence type="ECO:0000259" key="7">
    <source>
        <dbReference type="Pfam" id="PF08340"/>
    </source>
</evidence>
<name>A4IM40_GEOTN</name>
<proteinExistence type="inferred from homology"/>
<feature type="domain" description="Endoribonuclease YicC-like C-terminal" evidence="7">
    <location>
        <begin position="173"/>
        <end position="291"/>
    </location>
</feature>
<feature type="domain" description="Endoribonuclease YicC-like N-terminal" evidence="6">
    <location>
        <begin position="2"/>
        <end position="155"/>
    </location>
</feature>
<dbReference type="Pfam" id="PF03755">
    <property type="entry name" value="YicC-like_N"/>
    <property type="match status" value="1"/>
</dbReference>
<accession>A4IM40</accession>
<dbReference type="eggNOG" id="COG1561">
    <property type="taxonomic scope" value="Bacteria"/>
</dbReference>
<keyword evidence="2" id="KW-0540">Nuclease</keyword>